<dbReference type="GO" id="GO:0008017">
    <property type="term" value="F:microtubule binding"/>
    <property type="evidence" value="ECO:0007669"/>
    <property type="project" value="TreeGrafter"/>
</dbReference>
<dbReference type="GO" id="GO:0000226">
    <property type="term" value="P:microtubule cytoskeleton organization"/>
    <property type="evidence" value="ECO:0007669"/>
    <property type="project" value="TreeGrafter"/>
</dbReference>
<dbReference type="InterPro" id="IPR011989">
    <property type="entry name" value="ARM-like"/>
</dbReference>
<dbReference type="SMART" id="SM01349">
    <property type="entry name" value="TOG"/>
    <property type="match status" value="1"/>
</dbReference>
<feature type="compositionally biased region" description="Polar residues" evidence="1">
    <location>
        <begin position="26"/>
        <end position="42"/>
    </location>
</feature>
<keyword evidence="4" id="KW-1185">Reference proteome</keyword>
<evidence type="ECO:0000256" key="1">
    <source>
        <dbReference type="SAM" id="MobiDB-lite"/>
    </source>
</evidence>
<reference evidence="4" key="1">
    <citation type="journal article" date="2017" name="Front. Plant Sci.">
        <title>Climate Clever Clovers: New Paradigm to Reduce the Environmental Footprint of Ruminants by Breeding Low Methanogenic Forages Utilizing Haplotype Variation.</title>
        <authorList>
            <person name="Kaur P."/>
            <person name="Appels R."/>
            <person name="Bayer P.E."/>
            <person name="Keeble-Gagnere G."/>
            <person name="Wang J."/>
            <person name="Hirakawa H."/>
            <person name="Shirasawa K."/>
            <person name="Vercoe P."/>
            <person name="Stefanova K."/>
            <person name="Durmic Z."/>
            <person name="Nichols P."/>
            <person name="Revell C."/>
            <person name="Isobe S.N."/>
            <person name="Edwards D."/>
            <person name="Erskine W."/>
        </authorList>
    </citation>
    <scope>NUCLEOTIDE SEQUENCE [LARGE SCALE GENOMIC DNA]</scope>
    <source>
        <strain evidence="4">cv. Daliak</strain>
    </source>
</reference>
<dbReference type="PANTHER" id="PTHR21567:SF65">
    <property type="entry name" value="ARM REPEAT SUPERFAMILY PROTEIN"/>
    <property type="match status" value="1"/>
</dbReference>
<sequence>MALRPIDNALPTITQERPKKQPKIAVSTQKQQQPRTSSNDENQVPLEPTIDYISSDNLKPMSDPEAQIQSLIEDLDSKIWVKVCESLNDVRRFALFNSSLLLPILDKILLVVVKSMKNPRSALCKTSIMAASDIFNAFGDKLFDPSTSVAFDSLLLQLLLKASQDKKFVCEEAEKALGSMVGSMTPLPLLQKLRVSVSHTNLRIRAKAAVSLSKCVSKMGIDEKEEFGMGKLIEVAADLVNDRLPEAREAARSIATSVYEAIIKDVEDVEQKMEVWQSFCHSKLTPINALSILKIVKP</sequence>
<dbReference type="EMBL" id="DF973536">
    <property type="protein sequence ID" value="GAU33769.1"/>
    <property type="molecule type" value="Genomic_DNA"/>
</dbReference>
<evidence type="ECO:0000313" key="4">
    <source>
        <dbReference type="Proteomes" id="UP000242715"/>
    </source>
</evidence>
<dbReference type="GO" id="GO:0005881">
    <property type="term" value="C:cytoplasmic microtubule"/>
    <property type="evidence" value="ECO:0007669"/>
    <property type="project" value="TreeGrafter"/>
</dbReference>
<dbReference type="InterPro" id="IPR016024">
    <property type="entry name" value="ARM-type_fold"/>
</dbReference>
<name>A0A2Z6NQ92_TRISU</name>
<evidence type="ECO:0000313" key="3">
    <source>
        <dbReference type="EMBL" id="GAU33769.1"/>
    </source>
</evidence>
<dbReference type="SUPFAM" id="SSF48371">
    <property type="entry name" value="ARM repeat"/>
    <property type="match status" value="1"/>
</dbReference>
<dbReference type="Gene3D" id="1.25.10.10">
    <property type="entry name" value="Leucine-rich Repeat Variant"/>
    <property type="match status" value="1"/>
</dbReference>
<feature type="region of interest" description="Disordered" evidence="1">
    <location>
        <begin position="1"/>
        <end position="46"/>
    </location>
</feature>
<dbReference type="InterPro" id="IPR034085">
    <property type="entry name" value="TOG"/>
</dbReference>
<gene>
    <name evidence="3" type="ORF">TSUD_393310</name>
</gene>
<dbReference type="OrthoDB" id="63891at2759"/>
<evidence type="ECO:0000259" key="2">
    <source>
        <dbReference type="SMART" id="SM01349"/>
    </source>
</evidence>
<organism evidence="3 4">
    <name type="scientific">Trifolium subterraneum</name>
    <name type="common">Subterranean clover</name>
    <dbReference type="NCBI Taxonomy" id="3900"/>
    <lineage>
        <taxon>Eukaryota</taxon>
        <taxon>Viridiplantae</taxon>
        <taxon>Streptophyta</taxon>
        <taxon>Embryophyta</taxon>
        <taxon>Tracheophyta</taxon>
        <taxon>Spermatophyta</taxon>
        <taxon>Magnoliopsida</taxon>
        <taxon>eudicotyledons</taxon>
        <taxon>Gunneridae</taxon>
        <taxon>Pentapetalae</taxon>
        <taxon>rosids</taxon>
        <taxon>fabids</taxon>
        <taxon>Fabales</taxon>
        <taxon>Fabaceae</taxon>
        <taxon>Papilionoideae</taxon>
        <taxon>50 kb inversion clade</taxon>
        <taxon>NPAAA clade</taxon>
        <taxon>Hologalegina</taxon>
        <taxon>IRL clade</taxon>
        <taxon>Trifolieae</taxon>
        <taxon>Trifolium</taxon>
    </lineage>
</organism>
<feature type="domain" description="TOG" evidence="2">
    <location>
        <begin position="57"/>
        <end position="290"/>
    </location>
</feature>
<dbReference type="PANTHER" id="PTHR21567">
    <property type="entry name" value="CLASP"/>
    <property type="match status" value="1"/>
</dbReference>
<accession>A0A2Z6NQ92</accession>
<proteinExistence type="predicted"/>
<dbReference type="AlphaFoldDB" id="A0A2Z6NQ92"/>
<protein>
    <recommendedName>
        <fullName evidence="2">TOG domain-containing protein</fullName>
    </recommendedName>
</protein>
<dbReference type="Proteomes" id="UP000242715">
    <property type="component" value="Unassembled WGS sequence"/>
</dbReference>